<dbReference type="RefSeq" id="WP_345508162.1">
    <property type="nucleotide sequence ID" value="NZ_BAABIW010000018.1"/>
</dbReference>
<comment type="caution">
    <text evidence="2">The sequence shown here is derived from an EMBL/GenBank/DDBJ whole genome shotgun (WGS) entry which is preliminary data.</text>
</comment>
<feature type="signal peptide" evidence="1">
    <location>
        <begin position="1"/>
        <end position="28"/>
    </location>
</feature>
<evidence type="ECO:0000256" key="1">
    <source>
        <dbReference type="SAM" id="SignalP"/>
    </source>
</evidence>
<dbReference type="EMBL" id="BAABIW010000018">
    <property type="protein sequence ID" value="GAA5030845.1"/>
    <property type="molecule type" value="Genomic_DNA"/>
</dbReference>
<reference evidence="3" key="1">
    <citation type="journal article" date="2019" name="Int. J. Syst. Evol. Microbiol.">
        <title>The Global Catalogue of Microorganisms (GCM) 10K type strain sequencing project: providing services to taxonomists for standard genome sequencing and annotation.</title>
        <authorList>
            <consortium name="The Broad Institute Genomics Platform"/>
            <consortium name="The Broad Institute Genome Sequencing Center for Infectious Disease"/>
            <person name="Wu L."/>
            <person name="Ma J."/>
        </authorList>
    </citation>
    <scope>NUCLEOTIDE SEQUENCE [LARGE SCALE GENOMIC DNA]</scope>
    <source>
        <strain evidence="3">JCM 17687</strain>
    </source>
</reference>
<feature type="chain" id="PRO_5046141726" evidence="1">
    <location>
        <begin position="29"/>
        <end position="56"/>
    </location>
</feature>
<dbReference type="Proteomes" id="UP001500427">
    <property type="component" value="Unassembled WGS sequence"/>
</dbReference>
<accession>A0ABP9JHV6</accession>
<gene>
    <name evidence="2" type="ORF">GCM10023258_28490</name>
</gene>
<name>A0ABP9JHV6_9MICO</name>
<keyword evidence="3" id="KW-1185">Reference proteome</keyword>
<evidence type="ECO:0000313" key="3">
    <source>
        <dbReference type="Proteomes" id="UP001500427"/>
    </source>
</evidence>
<protein>
    <submittedName>
        <fullName evidence="2">Uncharacterized protein</fullName>
    </submittedName>
</protein>
<proteinExistence type="predicted"/>
<organism evidence="2 3">
    <name type="scientific">Terrabacter aeriphilus</name>
    <dbReference type="NCBI Taxonomy" id="515662"/>
    <lineage>
        <taxon>Bacteria</taxon>
        <taxon>Bacillati</taxon>
        <taxon>Actinomycetota</taxon>
        <taxon>Actinomycetes</taxon>
        <taxon>Micrococcales</taxon>
        <taxon>Intrasporangiaceae</taxon>
        <taxon>Terrabacter</taxon>
    </lineage>
</organism>
<evidence type="ECO:0000313" key="2">
    <source>
        <dbReference type="EMBL" id="GAA5030845.1"/>
    </source>
</evidence>
<sequence>MKLVVRSLAALTAAAALAVAASPAPASAAGGDHNVWCMRIAPGTNGPCPFGPPPTS</sequence>
<keyword evidence="1" id="KW-0732">Signal</keyword>